<reference evidence="2" key="1">
    <citation type="submission" date="2020-10" db="EMBL/GenBank/DDBJ databases">
        <authorList>
            <person name="Gilroy R."/>
        </authorList>
    </citation>
    <scope>NUCLEOTIDE SEQUENCE</scope>
    <source>
        <strain evidence="2">G3-4614</strain>
    </source>
</reference>
<feature type="region of interest" description="Disordered" evidence="1">
    <location>
        <begin position="14"/>
        <end position="33"/>
    </location>
</feature>
<dbReference type="AlphaFoldDB" id="A0A9D9H6T0"/>
<dbReference type="Gene3D" id="3.40.50.300">
    <property type="entry name" value="P-loop containing nucleotide triphosphate hydrolases"/>
    <property type="match status" value="1"/>
</dbReference>
<dbReference type="EMBL" id="JADIMW010000067">
    <property type="protein sequence ID" value="MBO8438456.1"/>
    <property type="molecule type" value="Genomic_DNA"/>
</dbReference>
<evidence type="ECO:0000313" key="3">
    <source>
        <dbReference type="Proteomes" id="UP000823636"/>
    </source>
</evidence>
<gene>
    <name evidence="2" type="ORF">IAC54_06120</name>
</gene>
<organism evidence="2 3">
    <name type="scientific">Candidatus Caccoplasma merdipullorum</name>
    <dbReference type="NCBI Taxonomy" id="2840718"/>
    <lineage>
        <taxon>Bacteria</taxon>
        <taxon>Pseudomonadati</taxon>
        <taxon>Bacteroidota</taxon>
        <taxon>Bacteroidia</taxon>
        <taxon>Bacteroidales</taxon>
        <taxon>Bacteroidaceae</taxon>
        <taxon>Bacteroidaceae incertae sedis</taxon>
        <taxon>Candidatus Caccoplasma</taxon>
    </lineage>
</organism>
<comment type="caution">
    <text evidence="2">The sequence shown here is derived from an EMBL/GenBank/DDBJ whole genome shotgun (WGS) entry which is preliminary data.</text>
</comment>
<proteinExistence type="predicted"/>
<sequence length="660" mass="76517">MQAEEIIAKNKERNLVEQTPYHPETGEGSNIGNRVRIDMPDAPIPVQYIPEQMNRVEMVSLLKKYGSIDLFIEKELKKKADEELRDEVWKRWLKIRIKYDFEFWSVMFVKIKDKTGERDVPFRLNRPQRRLLSELEAMREKGRPIRIILLKARQWGGSTLVQIYMAWIQLVHCHNWNSVICAHLKDSALNIKGMYSKLLENYPPWLLSSDAPLRFRPFEKMGNTSIIDQTKCRITIGSAETPESIRGNDAVMAHLSEVAFWPATPQKTPESLVRSVCGSVALIPYSVIVMESTANGTGNYFHKECQRAKRGESDKKFVFVPWYEIEIYRSPIDDYEKFVETMTSYEKYLWERGATLEAISWYRKKRKEYAEHADMMAEYPSDDVEAFNYSGDRVFDARLVEKMRRECRDPEQTGEIYGKAEQGRAALDDVKFSAETNGRLKIWSQPDKSDQITGRYITVVDIGGRSDKADYSVIAVFDRYWMMHGGVPEIAAQWRGHCDHDLLAWKAAQIATYYNNALLVIESNTLETENYDGGDTEYILETIADTYKNLYSRPPANMIRGSTGIRWGFHMNRSTKALLVNHQIRMLREGGYIERDMNACYEHDVYERKPNGAYGAMDGHHDDILITRCIGTYICYTEPLPSKKHENKVLRKQPLNESTI</sequence>
<accession>A0A9D9H6T0</accession>
<dbReference type="Gene3D" id="3.30.420.240">
    <property type="match status" value="1"/>
</dbReference>
<protein>
    <recommendedName>
        <fullName evidence="4">Terminase</fullName>
    </recommendedName>
</protein>
<evidence type="ECO:0000256" key="1">
    <source>
        <dbReference type="SAM" id="MobiDB-lite"/>
    </source>
</evidence>
<dbReference type="InterPro" id="IPR027417">
    <property type="entry name" value="P-loop_NTPase"/>
</dbReference>
<reference evidence="2" key="2">
    <citation type="journal article" date="2021" name="PeerJ">
        <title>Extensive microbial diversity within the chicken gut microbiome revealed by metagenomics and culture.</title>
        <authorList>
            <person name="Gilroy R."/>
            <person name="Ravi A."/>
            <person name="Getino M."/>
            <person name="Pursley I."/>
            <person name="Horton D.L."/>
            <person name="Alikhan N.F."/>
            <person name="Baker D."/>
            <person name="Gharbi K."/>
            <person name="Hall N."/>
            <person name="Watson M."/>
            <person name="Adriaenssens E.M."/>
            <person name="Foster-Nyarko E."/>
            <person name="Jarju S."/>
            <person name="Secka A."/>
            <person name="Antonio M."/>
            <person name="Oren A."/>
            <person name="Chaudhuri R.R."/>
            <person name="La Ragione R."/>
            <person name="Hildebrand F."/>
            <person name="Pallen M.J."/>
        </authorList>
    </citation>
    <scope>NUCLEOTIDE SEQUENCE</scope>
    <source>
        <strain evidence="2">G3-4614</strain>
    </source>
</reference>
<name>A0A9D9H6T0_9BACT</name>
<dbReference type="Proteomes" id="UP000823636">
    <property type="component" value="Unassembled WGS sequence"/>
</dbReference>
<evidence type="ECO:0008006" key="4">
    <source>
        <dbReference type="Google" id="ProtNLM"/>
    </source>
</evidence>
<evidence type="ECO:0000313" key="2">
    <source>
        <dbReference type="EMBL" id="MBO8438456.1"/>
    </source>
</evidence>